<dbReference type="PANTHER" id="PTHR30087:SF1">
    <property type="entry name" value="HYPOTHETICAL CYTOSOLIC PROTEIN"/>
    <property type="match status" value="1"/>
</dbReference>
<gene>
    <name evidence="1" type="ORF">ACFFLH_04235</name>
</gene>
<name>A0ABV5ZAG6_9GAMM</name>
<dbReference type="Pfam" id="PF04463">
    <property type="entry name" value="2-thiour_desulf"/>
    <property type="match status" value="1"/>
</dbReference>
<dbReference type="PANTHER" id="PTHR30087">
    <property type="entry name" value="INNER MEMBRANE PROTEIN"/>
    <property type="match status" value="1"/>
</dbReference>
<proteinExistence type="predicted"/>
<dbReference type="EMBL" id="JBHLZN010000001">
    <property type="protein sequence ID" value="MFB9885613.1"/>
    <property type="molecule type" value="Genomic_DNA"/>
</dbReference>
<evidence type="ECO:0000313" key="2">
    <source>
        <dbReference type="Proteomes" id="UP001589628"/>
    </source>
</evidence>
<sequence>MLKILVSACLLGQPVRYDGKDARQAHPLWLHWQQQGRLVPICPEVSGGLPTPRPPAEWQQGDGRSWLIHRQGRIVDNQGQEQTQAFAKGAQLALQLARQHHIQVAILKANSPSCGKGQIYAGQFDGQLIPGDGMTAATLQQAGIRVFNEHQLEQVDDCLQQLEASSETR</sequence>
<comment type="caution">
    <text evidence="1">The sequence shown here is derived from an EMBL/GenBank/DDBJ whole genome shotgun (WGS) entry which is preliminary data.</text>
</comment>
<dbReference type="RefSeq" id="WP_027313701.1">
    <property type="nucleotide sequence ID" value="NZ_JBHLZN010000001.1"/>
</dbReference>
<dbReference type="InterPro" id="IPR007553">
    <property type="entry name" value="2-thiour_desulf"/>
</dbReference>
<protein>
    <submittedName>
        <fullName evidence="1">DUF523 domain-containing protein</fullName>
    </submittedName>
</protein>
<keyword evidence="2" id="KW-1185">Reference proteome</keyword>
<organism evidence="1 2">
    <name type="scientific">Balneatrix alpica</name>
    <dbReference type="NCBI Taxonomy" id="75684"/>
    <lineage>
        <taxon>Bacteria</taxon>
        <taxon>Pseudomonadati</taxon>
        <taxon>Pseudomonadota</taxon>
        <taxon>Gammaproteobacteria</taxon>
        <taxon>Oceanospirillales</taxon>
        <taxon>Balneatrichaceae</taxon>
        <taxon>Balneatrix</taxon>
    </lineage>
</organism>
<evidence type="ECO:0000313" key="1">
    <source>
        <dbReference type="EMBL" id="MFB9885613.1"/>
    </source>
</evidence>
<accession>A0ABV5ZAG6</accession>
<dbReference type="Proteomes" id="UP001589628">
    <property type="component" value="Unassembled WGS sequence"/>
</dbReference>
<reference evidence="1 2" key="1">
    <citation type="submission" date="2024-09" db="EMBL/GenBank/DDBJ databases">
        <authorList>
            <person name="Sun Q."/>
            <person name="Mori K."/>
        </authorList>
    </citation>
    <scope>NUCLEOTIDE SEQUENCE [LARGE SCALE GENOMIC DNA]</scope>
    <source>
        <strain evidence="1 2">ATCC 51285</strain>
    </source>
</reference>